<evidence type="ECO:0000259" key="8">
    <source>
        <dbReference type="Pfam" id="PF16547"/>
    </source>
</evidence>
<evidence type="ECO:0000313" key="10">
    <source>
        <dbReference type="Proteomes" id="UP000449547"/>
    </source>
</evidence>
<dbReference type="Proteomes" id="UP000449547">
    <property type="component" value="Unassembled WGS sequence"/>
</dbReference>
<dbReference type="PANTHER" id="PTHR32170:SF3">
    <property type="entry name" value="PROTEASOME ACTIVATOR COMPLEX SUBUNIT 4"/>
    <property type="match status" value="1"/>
</dbReference>
<proteinExistence type="inferred from homology"/>
<protein>
    <recommendedName>
        <fullName evidence="11">Proteasome activator Blm10 mid region domain-containing protein</fullName>
    </recommendedName>
</protein>
<dbReference type="Gene3D" id="1.10.287.2210">
    <property type="match status" value="1"/>
</dbReference>
<reference evidence="9 10" key="1">
    <citation type="submission" date="2019-07" db="EMBL/GenBank/DDBJ databases">
        <title>Genome assembly of two rare yeast pathogens: Diutina rugosa and Trichomonascus ciferrii.</title>
        <authorList>
            <person name="Mixao V."/>
            <person name="Saus E."/>
            <person name="Hansen A."/>
            <person name="Lass-Flor C."/>
            <person name="Gabaldon T."/>
        </authorList>
    </citation>
    <scope>NUCLEOTIDE SEQUENCE [LARGE SCALE GENOMIC DNA]</scope>
    <source>
        <strain evidence="9 10">CBS 613</strain>
    </source>
</reference>
<evidence type="ECO:0000256" key="1">
    <source>
        <dbReference type="ARBA" id="ARBA00005739"/>
    </source>
</evidence>
<dbReference type="GO" id="GO:0005829">
    <property type="term" value="C:cytosol"/>
    <property type="evidence" value="ECO:0007669"/>
    <property type="project" value="TreeGrafter"/>
</dbReference>
<feature type="region of interest" description="Disordered" evidence="5">
    <location>
        <begin position="1"/>
        <end position="62"/>
    </location>
</feature>
<organism evidence="9 10">
    <name type="scientific">Diutina rugosa</name>
    <name type="common">Yeast</name>
    <name type="synonym">Candida rugosa</name>
    <dbReference type="NCBI Taxonomy" id="5481"/>
    <lineage>
        <taxon>Eukaryota</taxon>
        <taxon>Fungi</taxon>
        <taxon>Dikarya</taxon>
        <taxon>Ascomycota</taxon>
        <taxon>Saccharomycotina</taxon>
        <taxon>Pichiomycetes</taxon>
        <taxon>Debaryomycetaceae</taxon>
        <taxon>Diutina</taxon>
    </lineage>
</organism>
<dbReference type="OMA" id="ECTQLVP"/>
<dbReference type="GO" id="GO:0006281">
    <property type="term" value="P:DNA repair"/>
    <property type="evidence" value="ECO:0007669"/>
    <property type="project" value="UniProtKB-KW"/>
</dbReference>
<dbReference type="Pfam" id="PF11919">
    <property type="entry name" value="PSME4_C"/>
    <property type="match status" value="1"/>
</dbReference>
<dbReference type="GeneID" id="54783905"/>
<evidence type="ECO:0008006" key="11">
    <source>
        <dbReference type="Google" id="ProtNLM"/>
    </source>
</evidence>
<feature type="compositionally biased region" description="Acidic residues" evidence="5">
    <location>
        <begin position="195"/>
        <end position="217"/>
    </location>
</feature>
<dbReference type="InterPro" id="IPR032430">
    <property type="entry name" value="Blm10_mid"/>
</dbReference>
<dbReference type="InterPro" id="IPR016024">
    <property type="entry name" value="ARM-type_fold"/>
</dbReference>
<dbReference type="InterPro" id="IPR035309">
    <property type="entry name" value="PSME4"/>
</dbReference>
<dbReference type="GO" id="GO:0005634">
    <property type="term" value="C:nucleus"/>
    <property type="evidence" value="ECO:0007669"/>
    <property type="project" value="TreeGrafter"/>
</dbReference>
<feature type="region of interest" description="Disordered" evidence="5">
    <location>
        <begin position="1091"/>
        <end position="1118"/>
    </location>
</feature>
<evidence type="ECO:0000256" key="3">
    <source>
        <dbReference type="ARBA" id="ARBA00022763"/>
    </source>
</evidence>
<dbReference type="RefSeq" id="XP_034009878.1">
    <property type="nucleotide sequence ID" value="XM_034158216.1"/>
</dbReference>
<comment type="caution">
    <text evidence="9">The sequence shown here is derived from an EMBL/GenBank/DDBJ whole genome shotgun (WGS) entry which is preliminary data.</text>
</comment>
<dbReference type="EMBL" id="SWFT01000158">
    <property type="protein sequence ID" value="KAA8897277.1"/>
    <property type="molecule type" value="Genomic_DNA"/>
</dbReference>
<dbReference type="Pfam" id="PF16547">
    <property type="entry name" value="BLM10_N"/>
    <property type="match status" value="1"/>
</dbReference>
<evidence type="ECO:0000259" key="6">
    <source>
        <dbReference type="Pfam" id="PF11919"/>
    </source>
</evidence>
<dbReference type="SUPFAM" id="SSF48371">
    <property type="entry name" value="ARM repeat"/>
    <property type="match status" value="1"/>
</dbReference>
<feature type="domain" description="Proteasome activator Blm10 N-terminal" evidence="8">
    <location>
        <begin position="66"/>
        <end position="144"/>
    </location>
</feature>
<evidence type="ECO:0000256" key="2">
    <source>
        <dbReference type="ARBA" id="ARBA00022737"/>
    </source>
</evidence>
<dbReference type="PANTHER" id="PTHR32170">
    <property type="entry name" value="PROTEASOME ACTIVATOR COMPLEX SUBUNIT 4"/>
    <property type="match status" value="1"/>
</dbReference>
<evidence type="ECO:0000256" key="4">
    <source>
        <dbReference type="ARBA" id="ARBA00023204"/>
    </source>
</evidence>
<feature type="domain" description="Proteasome activator complex subunit 4 C-terminal" evidence="6">
    <location>
        <begin position="2055"/>
        <end position="2143"/>
    </location>
</feature>
<keyword evidence="10" id="KW-1185">Reference proteome</keyword>
<dbReference type="GO" id="GO:0070628">
    <property type="term" value="F:proteasome binding"/>
    <property type="evidence" value="ECO:0007669"/>
    <property type="project" value="InterPro"/>
</dbReference>
<dbReference type="VEuPathDB" id="FungiDB:DIURU_005254"/>
<dbReference type="OrthoDB" id="17907at2759"/>
<evidence type="ECO:0000313" key="9">
    <source>
        <dbReference type="EMBL" id="KAA8897277.1"/>
    </source>
</evidence>
<gene>
    <name evidence="9" type="ORF">DIURU_005254</name>
</gene>
<name>A0A642UGB1_DIURU</name>
<dbReference type="Pfam" id="PF16507">
    <property type="entry name" value="HEAT_PSME4_mid"/>
    <property type="match status" value="1"/>
</dbReference>
<feature type="region of interest" description="Disordered" evidence="5">
    <location>
        <begin position="192"/>
        <end position="232"/>
    </location>
</feature>
<accession>A0A642UGB1</accession>
<feature type="domain" description="Proteasome activator Blm10 middle HEAT repeats region" evidence="7">
    <location>
        <begin position="497"/>
        <end position="1017"/>
    </location>
</feature>
<feature type="compositionally biased region" description="Basic and acidic residues" evidence="5">
    <location>
        <begin position="1103"/>
        <end position="1116"/>
    </location>
</feature>
<keyword evidence="4" id="KW-0234">DNA repair</keyword>
<keyword evidence="3" id="KW-0227">DNA damage</keyword>
<evidence type="ECO:0000256" key="5">
    <source>
        <dbReference type="SAM" id="MobiDB-lite"/>
    </source>
</evidence>
<comment type="similarity">
    <text evidence="1">Belongs to the BLM10 family.</text>
</comment>
<evidence type="ECO:0000259" key="7">
    <source>
        <dbReference type="Pfam" id="PF16507"/>
    </source>
</evidence>
<dbReference type="GO" id="GO:0010499">
    <property type="term" value="P:proteasomal ubiquitin-independent protein catabolic process"/>
    <property type="evidence" value="ECO:0007669"/>
    <property type="project" value="TreeGrafter"/>
</dbReference>
<dbReference type="InterPro" id="IPR021843">
    <property type="entry name" value="PSME4_C"/>
</dbReference>
<keyword evidence="2" id="KW-0677">Repeat</keyword>
<sequence length="2143" mass="241730">MSDQSGHTPLRAPKPLRGQVDIPRVASHTQLAPDSVPPSGPTDRHYTQSAVPHPPNFITRRPSYSTIEDSRERHYHLDYPLDRNELIRDQLDPQSPFYARDHPRTLDLPSMLPYAIESPRDQAKFLAHIVAHLYLAIKTCDIQGSLPVTAKDLADIRDAVGVSDVDLALETNLFVSSGADVDEAEGEIKDTIVFEGDDDSDDDDDDDDDDEVIEDAGDANMGSSATSQHKKSPKSAAVVGVRTWTQELLVWLKMKYDMPIKLRIALAKVYYALCLCRGQEINLKIYVKAFETLTKHTRFMASQGLELAWRPLYLEARNHLPSEDSISGPVEVKDQKQLLRLATRASYFFPKDATPEIFDAVGHHITFANASFVVSALCLVPNRFGVSAEEASDARFYLDPLFYVWRKLNKVQYFEDQMSSKVGGLAMEALFQGQAKLGDYGIFTEDQYTFVMNNCMNCLSINSDKFGSQRSKYFHGFASIMVYSITPANSKVTVPLLATLFNSIESFGFPSNSGDWSSPISKLVYALCHQLQKRRNLEVSGDHHYHFVEEYKLDSATIDAIVAILLPMVRTGIQSKSSSVVDNHLLSLGVLAQLSPQRVLEGVTNDLYESLEGLISTHRVSIALRSIEVLARYMASTPVFRVHLVRLLSMALPGIDSNDLVKTIHTLDVFATVANFVPFADLSDGNGDSSLAINYTSDHLEFLRLSVYSPPDPEAAAPFQDVDLEKEALVSASSSFPVLMKSFCQRLFVLLENIPDPNTSVGLEKDVTDSLPKFVYVLVEALSDELFALVRQEIFDWVFSNTIHTVAEVAGEICGALIKREPSYFSKVYQVLKDKIKEEIDENGAGKSRTGSDIVPRDQALFWNLIMLNECIGNAGSEVRKHGVSLTKFSLYLMDKVKGPAIFASSYIVNQMLLATTKIRLAENRLFDPTQPVTIDTWTPDLRANRDYHFNWYLPSETDIDFAVDCFAQHVQRTLDNVRKLIASHPASAPKTTAMSDEFRSNLLYLCFSLSGVSFLLDPSFDEDIPKLDEPIEQRLLLLKHIREQGGSKSHDKNYHVETTELERIVDDIKDHVIEVGQFDDDLEAMIVPKGGEDIEEPAPTSRSDRLSALKEEDLSSRSATPAVDGMVVSSMNPAITFRERKLYTSNYYFGDEIDQRRSSARYLQLHRTRQLIGKSLHIICKYFVANFSENTKLFKHLLYVINVYFSDVGRERVLDPSHARINYGYIKCIQEVNRVRKPYTRMAVGARLEQYHQLRVALHATSRNQTPLDKLLIEDIVKLSVSPYADIAHAAQNLVGDVLKRINGSYATLVKGALRAMTRALDEKSFLRVQSGLGLFDVKRVKQKIQNDYMYIERYIDMLQRCIAEVDEIPEVQATAKSLYQSATDHLTPPSSVCLVDWQLIDAIRPPDAMIDVEIAAVRAAKERKRQVYMDKLASLEELVLKHSLSTTVWWNQMIHILLLSNLQIDLNVPTSAKVLVRLAQLAGSDHPNISRLASKGLTNVVDKLYQFQSVDYTLANAYNLEFVPHGIAEVSTQGSEFTQQWHNVLSGDPNPPFYMDTKPSSGWLFWGDKMRVMPKDPESLARLSARDKRSLTALKPYLTKEWFVGIVKLWITENESNLAFQGSDATFIASLVMLVANGYAEFTCTELLGVVNQVYDKDEKATHMLCCEIIAGVLTGSHVSDPTFADERDTTITAFLTQVFDDLTPDTKEIWNIFSWWLPSHVDVHRFPKLWALWTQVDIAGLSDSSIRVIAPRIGYLRSVLVSLSWMIPNPDKYLEFCLDHLNYRYDTIRNQIGSMLAVLSFAFFSDTSPNVEQFIKDTKSQSDSLVLYRDANANGFLKAVPEIFERVERERLLVINKSVEEIVYSDYVYCATTILTWLRYQLKTSAGVLLGPFVVEHIVPFLLKVTEMKEVCQWGNINPVTVFKRVSQLPFNDEQLEQVVAMLEQYQGTLNVVQSIIMGEFTETVFFDNLFRLSREQRARMVAMVYQLLFNKSVEVREASASTFSGLIHMTPPDEVDDLIKTYKAKLMATIDSVRRLHRKTNFKQLTPEDQTQLHGAVLGLGALVDAFSFTSPPPQWVAEILAKLAIRASGIPGVTGKTAKAILGRFKKNRQDTWHVDSKVFSEEQMEDLEGVLWKSYFI</sequence>
<dbReference type="GO" id="GO:0016504">
    <property type="term" value="F:peptidase activator activity"/>
    <property type="evidence" value="ECO:0007669"/>
    <property type="project" value="InterPro"/>
</dbReference>
<dbReference type="InterPro" id="IPR032372">
    <property type="entry name" value="Blm10_N"/>
</dbReference>